<evidence type="ECO:0000256" key="5">
    <source>
        <dbReference type="SAM" id="MobiDB-lite"/>
    </source>
</evidence>
<evidence type="ECO:0000313" key="7">
    <source>
        <dbReference type="EMBL" id="KYO00177.1"/>
    </source>
</evidence>
<gene>
    <name evidence="7" type="ORF">PGSY75_0919800</name>
</gene>
<evidence type="ECO:0000256" key="1">
    <source>
        <dbReference type="ARBA" id="ARBA00004173"/>
    </source>
</evidence>
<evidence type="ECO:0000256" key="4">
    <source>
        <dbReference type="ARBA" id="ARBA00040604"/>
    </source>
</evidence>
<feature type="compositionally biased region" description="Basic and acidic residues" evidence="5">
    <location>
        <begin position="825"/>
        <end position="838"/>
    </location>
</feature>
<protein>
    <recommendedName>
        <fullName evidence="4">Oxidation resistance protein 1</fullName>
    </recommendedName>
</protein>
<proteinExistence type="inferred from homology"/>
<dbReference type="VEuPathDB" id="PlasmoDB:PGSY75_0919800"/>
<keyword evidence="3" id="KW-0496">Mitochondrion</keyword>
<dbReference type="VEuPathDB" id="PlasmoDB:PGABG01_0917200"/>
<reference evidence="7 8" key="1">
    <citation type="journal article" date="2016" name="Nat. Commun.">
        <title>Genomes of cryptic chimpanzee Plasmodium species reveal key evolutionary events leading to human malaria.</title>
        <authorList>
            <person name="Sundararaman S.A."/>
            <person name="Plenderleith L.J."/>
            <person name="Liu W."/>
            <person name="Loy D.E."/>
            <person name="Learn G.H."/>
            <person name="Li Y."/>
            <person name="Shaw K.S."/>
            <person name="Ayouba A."/>
            <person name="Peeters M."/>
            <person name="Speede S."/>
            <person name="Shaw G.M."/>
            <person name="Bushman F.D."/>
            <person name="Brisson D."/>
            <person name="Rayner J.C."/>
            <person name="Sharp P.M."/>
            <person name="Hahn B.H."/>
        </authorList>
    </citation>
    <scope>NUCLEOTIDE SEQUENCE [LARGE SCALE GENOMIC DNA]</scope>
    <source>
        <strain evidence="7 8">SY75</strain>
    </source>
</reference>
<name>A0A151LM33_9APIC</name>
<dbReference type="AlphaFoldDB" id="A0A151LM33"/>
<dbReference type="InterPro" id="IPR006571">
    <property type="entry name" value="TLDc_dom"/>
</dbReference>
<dbReference type="Proteomes" id="UP000076004">
    <property type="component" value="Unassembled WGS sequence"/>
</dbReference>
<organism evidence="7 8">
    <name type="scientific">Plasmodium gaboni</name>
    <dbReference type="NCBI Taxonomy" id="647221"/>
    <lineage>
        <taxon>Eukaryota</taxon>
        <taxon>Sar</taxon>
        <taxon>Alveolata</taxon>
        <taxon>Apicomplexa</taxon>
        <taxon>Aconoidasida</taxon>
        <taxon>Haemosporida</taxon>
        <taxon>Plasmodiidae</taxon>
        <taxon>Plasmodium</taxon>
        <taxon>Plasmodium (Laverania)</taxon>
    </lineage>
</organism>
<dbReference type="PANTHER" id="PTHR23354:SF62">
    <property type="entry name" value="MUSTARD, ISOFORM V"/>
    <property type="match status" value="1"/>
</dbReference>
<dbReference type="RefSeq" id="XP_018641944.1">
    <property type="nucleotide sequence ID" value="XM_018785603.1"/>
</dbReference>
<comment type="subcellular location">
    <subcellularLocation>
        <location evidence="1">Mitochondrion</location>
    </subcellularLocation>
</comment>
<sequence>MDENKTKNKIKVLNVFQNEELIKNKEKSHHFNKFEFEKGIILNAIVSTPSNKNLKIDEKKEKEKKNCIIFREQCEYCLTDFSISGHLILTKESLLFEPDLRDKNVITDGLGTYQIFIDLYDIYECAHIVVPTKDTYLCNNEDTCGFIQVLLKSIYTRICDDPSHKKGNLISNYATNDCNDNSTNNNNNNNNCYNDENKQKSISYYKYISKSLSYVFNLAQPLVTTSLTYKENKNDKAQNAEDISDFSFKESSTNNISATQNNVNNATNKYNTTICDDAKNDNINNSVLKNNEQKLNNMISFDMSTSNNNNHNNNNNNNHNNNDNIVDHLHDSDLKIYQKINEINYSTVISSYPDITYKNSLNLVSSQSSLKDDLSSDCDKKNNHQYKNKRGKQILKESKGSFTFSSDSNNNFLSDTTQNVKQINEYDHNRHKSSFDTTKECNTHNTTYMNENKINNECNINNKDNNNNNIYIDENIKENNKNNLLNDNISKNEMKEKKCIDDIKREETTYSLYDQNDSYSKTLKNISFELDNEERHDKLNSSYNNNNNNNKDNLLTTITNEHNELTKKPHKKYEEKSFILFRFFNNNKAYETTTKIIKEIDEVRNSKNKIKKTITSVPFTSNELLRSIIEKSLIENNNKNVPKKSSLNDINDLKYLALIPKLEYINGAVKLLNKEMTKQINYYLPPTLSIKIWKLAFCSSIHGVSFKTLYRSVYNKGSVILLIYDMNNVLFGYFLNKLHCDNCYYGSGENFLFTFKNNKLLNNNNNNTRYKSIDTSYESFSKPILDHIEKKKKQDNLSTKNYFTQSNMSSQDKLIVPFDHNDECSNKNDSKIQHDDSTSKSVQHTKTLNHVDMLDDEFSKKNHNYSDNTLNDEKSNCSDLHSNNNNNNNMYDKNMSSNDSCIFNTINNIKKKTSVSSTNDNHNNNNENDNISIQVYAWTTKNNYFVYSDEKSITIGGGDNYALVINEDLCKGQTNKSKTYDNDLLTYDEEFEIQFLQLWVFDDC</sequence>
<dbReference type="SMART" id="SM00584">
    <property type="entry name" value="TLDc"/>
    <property type="match status" value="1"/>
</dbReference>
<evidence type="ECO:0000259" key="6">
    <source>
        <dbReference type="PROSITE" id="PS51886"/>
    </source>
</evidence>
<feature type="domain" description="TLDc" evidence="6">
    <location>
        <begin position="670"/>
        <end position="1002"/>
    </location>
</feature>
<dbReference type="PANTHER" id="PTHR23354">
    <property type="entry name" value="NUCLEOLAR PROTEIN 7/ESTROGEN RECEPTOR COACTIVATOR-RELATED"/>
    <property type="match status" value="1"/>
</dbReference>
<dbReference type="GO" id="GO:0005739">
    <property type="term" value="C:mitochondrion"/>
    <property type="evidence" value="ECO:0007669"/>
    <property type="project" value="UniProtKB-SubCell"/>
</dbReference>
<evidence type="ECO:0000256" key="2">
    <source>
        <dbReference type="ARBA" id="ARBA00009540"/>
    </source>
</evidence>
<dbReference type="Pfam" id="PF07534">
    <property type="entry name" value="TLD"/>
    <property type="match status" value="2"/>
</dbReference>
<dbReference type="GeneID" id="29776217"/>
<evidence type="ECO:0000256" key="3">
    <source>
        <dbReference type="ARBA" id="ARBA00023128"/>
    </source>
</evidence>
<feature type="compositionally biased region" description="Polar residues" evidence="5">
    <location>
        <begin position="839"/>
        <end position="848"/>
    </location>
</feature>
<dbReference type="PROSITE" id="PS51886">
    <property type="entry name" value="TLDC"/>
    <property type="match status" value="1"/>
</dbReference>
<comment type="caution">
    <text evidence="7">The sequence shown here is derived from an EMBL/GenBank/DDBJ whole genome shotgun (WGS) entry which is preliminary data.</text>
</comment>
<dbReference type="EMBL" id="LVLB01000010">
    <property type="protein sequence ID" value="KYO00177.1"/>
    <property type="molecule type" value="Genomic_DNA"/>
</dbReference>
<comment type="similarity">
    <text evidence="2">Belongs to the OXR1 family.</text>
</comment>
<feature type="region of interest" description="Disordered" evidence="5">
    <location>
        <begin position="825"/>
        <end position="877"/>
    </location>
</feature>
<evidence type="ECO:0000313" key="8">
    <source>
        <dbReference type="Proteomes" id="UP000076004"/>
    </source>
</evidence>
<accession>A0A151LM33</accession>
<dbReference type="KEGG" id="pgab:PGSY75_0919800"/>